<dbReference type="GO" id="GO:0001671">
    <property type="term" value="F:ATPase activator activity"/>
    <property type="evidence" value="ECO:0007669"/>
    <property type="project" value="InterPro"/>
</dbReference>
<dbReference type="Proteomes" id="UP000790833">
    <property type="component" value="Unassembled WGS sequence"/>
</dbReference>
<reference evidence="3" key="1">
    <citation type="submission" date="2021-03" db="EMBL/GenBank/DDBJ databases">
        <authorList>
            <person name="Palmer J.M."/>
        </authorList>
    </citation>
    <scope>NUCLEOTIDE SEQUENCE</scope>
    <source>
        <strain evidence="3">ARV_011</strain>
    </source>
</reference>
<evidence type="ECO:0000313" key="4">
    <source>
        <dbReference type="Proteomes" id="UP000790833"/>
    </source>
</evidence>
<proteinExistence type="inferred from homology"/>
<dbReference type="SUPFAM" id="SSF103111">
    <property type="entry name" value="Activator of Hsp90 ATPase, Aha1"/>
    <property type="match status" value="1"/>
</dbReference>
<dbReference type="SMART" id="SM01000">
    <property type="entry name" value="Aha1_N"/>
    <property type="match status" value="1"/>
</dbReference>
<comment type="caution">
    <text evidence="3">The sequence shown here is derived from an EMBL/GenBank/DDBJ whole genome shotgun (WGS) entry which is preliminary data.</text>
</comment>
<dbReference type="OrthoDB" id="567237at2759"/>
<dbReference type="Gene3D" id="3.15.10.20">
    <property type="entry name" value="Activator of Hsp90 ATPase Aha1, N-terminal domain"/>
    <property type="match status" value="1"/>
</dbReference>
<organism evidence="3 4">
    <name type="scientific">Scheffersomyces spartinae</name>
    <dbReference type="NCBI Taxonomy" id="45513"/>
    <lineage>
        <taxon>Eukaryota</taxon>
        <taxon>Fungi</taxon>
        <taxon>Dikarya</taxon>
        <taxon>Ascomycota</taxon>
        <taxon>Saccharomycotina</taxon>
        <taxon>Pichiomycetes</taxon>
        <taxon>Debaryomycetaceae</taxon>
        <taxon>Scheffersomyces</taxon>
    </lineage>
</organism>
<dbReference type="Pfam" id="PF08327">
    <property type="entry name" value="AHSA1"/>
    <property type="match status" value="1"/>
</dbReference>
<dbReference type="InterPro" id="IPR036338">
    <property type="entry name" value="Aha1"/>
</dbReference>
<keyword evidence="4" id="KW-1185">Reference proteome</keyword>
<dbReference type="InterPro" id="IPR023393">
    <property type="entry name" value="START-like_dom_sf"/>
</dbReference>
<dbReference type="GO" id="GO:0051087">
    <property type="term" value="F:protein-folding chaperone binding"/>
    <property type="evidence" value="ECO:0007669"/>
    <property type="project" value="InterPro"/>
</dbReference>
<dbReference type="PANTHER" id="PTHR13009:SF22">
    <property type="entry name" value="LD43819P"/>
    <property type="match status" value="1"/>
</dbReference>
<gene>
    <name evidence="3" type="ORF">KQ657_002681</name>
</gene>
<comment type="similarity">
    <text evidence="1">Belongs to the AHA1 family.</text>
</comment>
<protein>
    <recommendedName>
        <fullName evidence="2">Activator of Hsp90 ATPase AHSA1-like N-terminal domain-containing protein</fullName>
    </recommendedName>
</protein>
<dbReference type="InterPro" id="IPR013538">
    <property type="entry name" value="ASHA1/2-like_C"/>
</dbReference>
<feature type="domain" description="Activator of Hsp90 ATPase AHSA1-like N-terminal" evidence="2">
    <location>
        <begin position="13"/>
        <end position="146"/>
    </location>
</feature>
<dbReference type="InterPro" id="IPR015310">
    <property type="entry name" value="AHSA1-like_N"/>
</dbReference>
<dbReference type="Gene3D" id="3.30.530.20">
    <property type="match status" value="1"/>
</dbReference>
<evidence type="ECO:0000259" key="2">
    <source>
        <dbReference type="SMART" id="SM01000"/>
    </source>
</evidence>
<dbReference type="GeneID" id="66116055"/>
<dbReference type="Pfam" id="PF09229">
    <property type="entry name" value="Aha1_N"/>
    <property type="match status" value="1"/>
</dbReference>
<dbReference type="CDD" id="cd08892">
    <property type="entry name" value="SRPBCC_Aha1"/>
    <property type="match status" value="1"/>
</dbReference>
<dbReference type="SUPFAM" id="SSF55961">
    <property type="entry name" value="Bet v1-like"/>
    <property type="match status" value="1"/>
</dbReference>
<dbReference type="EMBL" id="JAHMUF010000022">
    <property type="protein sequence ID" value="KAG7191892.1"/>
    <property type="molecule type" value="Genomic_DNA"/>
</dbReference>
<dbReference type="PANTHER" id="PTHR13009">
    <property type="entry name" value="HEAT SHOCK PROTEIN 90 HSP90 CO-CHAPERONE AHA-1"/>
    <property type="match status" value="1"/>
</dbReference>
<name>A0A9P8AH89_9ASCO</name>
<sequence length="348" mass="38727">MVVNNPNNWHWVDKNCIDWSREYFSERLANLSGIEDGKKVIIDSISSVEGDVEVIQRKGKVMSLFDLRLVFNILGTCDGEDSDFKGSITVPELAYDTTADEIQFDISIYNENSQAQAMRPFIKQALLPKIRDILGKFGHDLIVTQSCDIQISADKVNSELTKGNQARTTGQATTNNNKVVEKTTTLKTTPATATATASATALAGPSSTTPKYNTLTLHLEPVFNTTIDQLYLTLLDGNRIAAWSRSAPKIELFPPSEGSEFQIFGGSILGKLIKLVPNQRIVQTWRLDDWKAGHYSTLDIELIQGSSDSKMVVKWSGIPIGEEERVRNNFEEYYVKSIKLTFGFGVTF</sequence>
<dbReference type="AlphaFoldDB" id="A0A9P8AH89"/>
<accession>A0A9P8AH89</accession>
<dbReference type="RefSeq" id="XP_043047444.1">
    <property type="nucleotide sequence ID" value="XM_043193435.1"/>
</dbReference>
<dbReference type="GO" id="GO:0005829">
    <property type="term" value="C:cytosol"/>
    <property type="evidence" value="ECO:0007669"/>
    <property type="project" value="TreeGrafter"/>
</dbReference>
<dbReference type="GO" id="GO:0006457">
    <property type="term" value="P:protein folding"/>
    <property type="evidence" value="ECO:0007669"/>
    <property type="project" value="TreeGrafter"/>
</dbReference>
<evidence type="ECO:0000256" key="1">
    <source>
        <dbReference type="ARBA" id="ARBA00006817"/>
    </source>
</evidence>
<evidence type="ECO:0000313" key="3">
    <source>
        <dbReference type="EMBL" id="KAG7191892.1"/>
    </source>
</evidence>